<name>A0A5K1DLS5_9MAGN</name>
<gene>
    <name evidence="1" type="ORF">NYM_LOCUS20019</name>
</gene>
<organism evidence="1">
    <name type="scientific">Nymphaea colorata</name>
    <name type="common">pocket water lily</name>
    <dbReference type="NCBI Taxonomy" id="210225"/>
    <lineage>
        <taxon>Eukaryota</taxon>
        <taxon>Viridiplantae</taxon>
        <taxon>Streptophyta</taxon>
        <taxon>Embryophyta</taxon>
        <taxon>Tracheophyta</taxon>
        <taxon>Spermatophyta</taxon>
        <taxon>Magnoliopsida</taxon>
        <taxon>Nymphaeales</taxon>
        <taxon>Nymphaeaceae</taxon>
        <taxon>Nymphaea</taxon>
    </lineage>
</organism>
<protein>
    <submittedName>
        <fullName evidence="1">Uncharacterized protein</fullName>
    </submittedName>
</protein>
<dbReference type="AlphaFoldDB" id="A0A5K1DLS5"/>
<reference evidence="1" key="1">
    <citation type="submission" date="2019-09" db="EMBL/GenBank/DDBJ databases">
        <authorList>
            <person name="Zhang L."/>
        </authorList>
    </citation>
    <scope>NUCLEOTIDE SEQUENCE</scope>
</reference>
<proteinExistence type="predicted"/>
<dbReference type="EMBL" id="LR721783">
    <property type="protein sequence ID" value="VVW39939.1"/>
    <property type="molecule type" value="Genomic_DNA"/>
</dbReference>
<evidence type="ECO:0000313" key="1">
    <source>
        <dbReference type="EMBL" id="VVW39939.1"/>
    </source>
</evidence>
<dbReference type="Gramene" id="NC5G0183440.1">
    <property type="protein sequence ID" value="NC5G0183440.1:cds"/>
    <property type="gene ID" value="NC5G0183440"/>
</dbReference>
<sequence length="67" mass="6950">MALMVVAVEAAPPVLKAPAAAGSGARLSSHGVWCWYKVHNMLRQAGQKVTALDLTSAGISPIPTVRP</sequence>
<accession>A0A5K1DLS5</accession>